<dbReference type="GO" id="GO:0003950">
    <property type="term" value="F:NAD+ poly-ADP-ribosyltransferase activity"/>
    <property type="evidence" value="ECO:0007669"/>
    <property type="project" value="InterPro"/>
</dbReference>
<dbReference type="GO" id="GO:0006388">
    <property type="term" value="P:tRNA splicing, via endonucleolytic cleavage and ligation"/>
    <property type="evidence" value="ECO:0007669"/>
    <property type="project" value="UniProtKB-UniRule"/>
</dbReference>
<comment type="function">
    <text evidence="4 5">Removes the 2'-phosphate from RNA via an intermediate in which the phosphate is ADP-ribosylated by NAD followed by a presumed transesterification to release the RNA and generate ADP-ribose 1''-2''-cyclic phosphate (APPR&gt;P). May function as an ADP-ribosylase.</text>
</comment>
<dbReference type="PANTHER" id="PTHR12684">
    <property type="entry name" value="PUTATIVE PHOSPHOTRANSFERASE"/>
    <property type="match status" value="1"/>
</dbReference>
<keyword evidence="3 5" id="KW-0520">NAD</keyword>
<dbReference type="AlphaFoldDB" id="A0A8J8TD58"/>
<evidence type="ECO:0000313" key="6">
    <source>
        <dbReference type="EMBL" id="TQS81636.1"/>
    </source>
</evidence>
<keyword evidence="2 5" id="KW-0808">Transferase</keyword>
<evidence type="ECO:0000313" key="7">
    <source>
        <dbReference type="Proteomes" id="UP000752814"/>
    </source>
</evidence>
<comment type="caution">
    <text evidence="6">The sequence shown here is derived from an EMBL/GenBank/DDBJ whole genome shotgun (WGS) entry which is preliminary data.</text>
</comment>
<evidence type="ECO:0000256" key="3">
    <source>
        <dbReference type="ARBA" id="ARBA00023027"/>
    </source>
</evidence>
<dbReference type="Pfam" id="PF01885">
    <property type="entry name" value="PTS_2-RNA"/>
    <property type="match status" value="1"/>
</dbReference>
<dbReference type="GeneID" id="41324006"/>
<evidence type="ECO:0000256" key="5">
    <source>
        <dbReference type="HAMAP-Rule" id="MF_00299"/>
    </source>
</evidence>
<dbReference type="GO" id="GO:0000215">
    <property type="term" value="F:tRNA 2'-phosphotransferase activity"/>
    <property type="evidence" value="ECO:0007669"/>
    <property type="project" value="TreeGrafter"/>
</dbReference>
<protein>
    <recommendedName>
        <fullName evidence="5">Probable RNA 2'-phosphotransferase</fullName>
        <ecNumber evidence="5">2.7.1.-</ecNumber>
    </recommendedName>
</protein>
<organism evidence="6 7">
    <name type="scientific">Candidatus Methanomassiliicoccus intestinalis</name>
    <dbReference type="NCBI Taxonomy" id="1406512"/>
    <lineage>
        <taxon>Archaea</taxon>
        <taxon>Methanobacteriati</taxon>
        <taxon>Thermoplasmatota</taxon>
        <taxon>Thermoplasmata</taxon>
        <taxon>Methanomassiliicoccales</taxon>
        <taxon>Methanomassiliicoccaceae</taxon>
        <taxon>Methanomassiliicoccus</taxon>
    </lineage>
</organism>
<evidence type="ECO:0000256" key="2">
    <source>
        <dbReference type="ARBA" id="ARBA00022679"/>
    </source>
</evidence>
<dbReference type="Proteomes" id="UP000752814">
    <property type="component" value="Unassembled WGS sequence"/>
</dbReference>
<dbReference type="OMA" id="RATYGHT"/>
<proteinExistence type="inferred from homology"/>
<dbReference type="HAMAP" id="MF_00299">
    <property type="entry name" value="KptA"/>
    <property type="match status" value="1"/>
</dbReference>
<name>A0A8J8TD58_9ARCH</name>
<reference evidence="6" key="1">
    <citation type="submission" date="2016-03" db="EMBL/GenBank/DDBJ databases">
        <authorList>
            <person name="Borrel G."/>
            <person name="Mccann A."/>
            <person name="O'Toole P.W."/>
        </authorList>
    </citation>
    <scope>NUCLEOTIDE SEQUENCE</scope>
    <source>
        <strain evidence="6">183</strain>
    </source>
</reference>
<dbReference type="PANTHER" id="PTHR12684:SF2">
    <property type="entry name" value="TRNA 2'-PHOSPHOTRANSFERASE 1"/>
    <property type="match status" value="1"/>
</dbReference>
<dbReference type="RefSeq" id="WP_020449464.1">
    <property type="nucleotide sequence ID" value="NZ_CAYAYA010000051.1"/>
</dbReference>
<gene>
    <name evidence="5" type="primary">kptA</name>
    <name evidence="6" type="ORF">A3207_04340</name>
</gene>
<dbReference type="Gene3D" id="1.10.10.970">
    <property type="entry name" value="RNA 2'-phosphotransferase, Tpt1/KptA family, N-terminal domain"/>
    <property type="match status" value="1"/>
</dbReference>
<dbReference type="Gene3D" id="3.20.170.30">
    <property type="match status" value="1"/>
</dbReference>
<dbReference type="InterPro" id="IPR022928">
    <property type="entry name" value="RNA_2'-PTrans_KptA"/>
</dbReference>
<evidence type="ECO:0000256" key="4">
    <source>
        <dbReference type="ARBA" id="ARBA00025212"/>
    </source>
</evidence>
<dbReference type="InterPro" id="IPR042080">
    <property type="entry name" value="RNA_2'-PTrans_N"/>
</dbReference>
<comment type="similarity">
    <text evidence="1 5">Belongs to the KptA/TPT1 family.</text>
</comment>
<dbReference type="InterPro" id="IPR002745">
    <property type="entry name" value="Ptrans_KptA/Tpt1"/>
</dbReference>
<evidence type="ECO:0000256" key="1">
    <source>
        <dbReference type="ARBA" id="ARBA00009836"/>
    </source>
</evidence>
<sequence length="212" mass="24290">MLRECPEHGYFRGDFCQVCGEEGKYLMNDEELSRISKAMAGSLRHFPEKFGLEMDEQGFVSIRDFVDAMKKSHPRYRWLRPHHIVALIETDEKGRYQIVNGNMRATYGHTIDLDLKHPTDDIPDELYYPTTQEEEDIILETGLKPSDRKMVHLSRAYEDALTAGRVRTDSPVILKVAAADMISAGMEIQHAAKTVFLTKEVPPEYLTVVNDE</sequence>
<accession>A0A8J8TD58</accession>
<dbReference type="EMBL" id="LVVT01000022">
    <property type="protein sequence ID" value="TQS81636.1"/>
    <property type="molecule type" value="Genomic_DNA"/>
</dbReference>
<dbReference type="InterPro" id="IPR042081">
    <property type="entry name" value="RNA_2'-PTrans_C"/>
</dbReference>
<dbReference type="EC" id="2.7.1.-" evidence="5"/>
<dbReference type="SUPFAM" id="SSF56399">
    <property type="entry name" value="ADP-ribosylation"/>
    <property type="match status" value="1"/>
</dbReference>